<gene>
    <name evidence="4" type="ORF">IM660_13715</name>
</gene>
<proteinExistence type="inferred from homology"/>
<dbReference type="InterPro" id="IPR017850">
    <property type="entry name" value="Alkaline_phosphatase_core_sf"/>
</dbReference>
<dbReference type="InterPro" id="IPR000917">
    <property type="entry name" value="Sulfatase_N"/>
</dbReference>
<dbReference type="Gene3D" id="3.40.720.10">
    <property type="entry name" value="Alkaline Phosphatase, subunit A"/>
    <property type="match status" value="1"/>
</dbReference>
<reference evidence="4 5" key="1">
    <citation type="submission" date="2020-10" db="EMBL/GenBank/DDBJ databases">
        <title>Haloactinobacterium sp. RN3S43, a bacterium isolated from saline soil.</title>
        <authorList>
            <person name="Sun J.-Q."/>
        </authorList>
    </citation>
    <scope>NUCLEOTIDE SEQUENCE [LARGE SCALE GENOMIC DNA]</scope>
    <source>
        <strain evidence="4 5">RN3S43</strain>
    </source>
</reference>
<keyword evidence="2 4" id="KW-0378">Hydrolase</keyword>
<keyword evidence="5" id="KW-1185">Reference proteome</keyword>
<evidence type="ECO:0000256" key="2">
    <source>
        <dbReference type="ARBA" id="ARBA00022801"/>
    </source>
</evidence>
<protein>
    <submittedName>
        <fullName evidence="4">Arylsulfatase</fullName>
        <ecNumber evidence="4">3.1.6.1</ecNumber>
    </submittedName>
</protein>
<comment type="similarity">
    <text evidence="1">Belongs to the sulfatase family.</text>
</comment>
<dbReference type="EMBL" id="CP063169">
    <property type="protein sequence ID" value="QOR69718.1"/>
    <property type="molecule type" value="Genomic_DNA"/>
</dbReference>
<evidence type="ECO:0000256" key="1">
    <source>
        <dbReference type="ARBA" id="ARBA00008779"/>
    </source>
</evidence>
<dbReference type="KEGG" id="halt:IM660_13715"/>
<sequence length="497" mass="56133">MTDAEGRSAVTERPNVWFVMTDQQRWDSMGYAGNTVVETPNLDQLASEGSWFEHAYSATPSCIPARASLMTGQDPWHTGILGMGEGQGPAQCLENTLPESLARAGYHTQAVGKLHVHPQRDLIGFHHTVLDECGRREHPDTLSDYDRWLQREVPDASADSHGVGWNSLHSRAWHLAERQHPTYWTATESIDFLRRRDPSKPFFLMTSFARPHSPYDPPEPLLNQYLDADLPEPWIGDWAAAHAVTSWAPDAWRGVRSAEQVRRSRAGYYGTITHIDQQIGRIRFNLARQGLLENTIIVFTSDHGDMQGDHHLWRKTYAYEGSAHIPLFVVLPQAIREQFGIEPGTRSEAPVCLQDVMPTILEACGIEVPESVDGRSVLPVLADPGAPWREAVHGEHSTCYDASQEMQYLTDGKQKYIWFAQDGAERLFDLVNDPHEERDLAADQAHTDALEHWRRRLVEIFEARDCGWTENGRMIPRGDGPPLVSPHYAQRLARHGV</sequence>
<name>A0A7M1SQ72_9MICO</name>
<dbReference type="NCBIfam" id="NF010322">
    <property type="entry name" value="PRK13759.1"/>
    <property type="match status" value="1"/>
</dbReference>
<organism evidence="4 5">
    <name type="scientific">Ruania alkalisoli</name>
    <dbReference type="NCBI Taxonomy" id="2779775"/>
    <lineage>
        <taxon>Bacteria</taxon>
        <taxon>Bacillati</taxon>
        <taxon>Actinomycetota</taxon>
        <taxon>Actinomycetes</taxon>
        <taxon>Micrococcales</taxon>
        <taxon>Ruaniaceae</taxon>
        <taxon>Ruania</taxon>
    </lineage>
</organism>
<dbReference type="AlphaFoldDB" id="A0A7M1SQ72"/>
<evidence type="ECO:0000313" key="5">
    <source>
        <dbReference type="Proteomes" id="UP000593758"/>
    </source>
</evidence>
<dbReference type="Pfam" id="PF00884">
    <property type="entry name" value="Sulfatase"/>
    <property type="match status" value="1"/>
</dbReference>
<dbReference type="GO" id="GO:0004065">
    <property type="term" value="F:arylsulfatase activity"/>
    <property type="evidence" value="ECO:0007669"/>
    <property type="project" value="UniProtKB-EC"/>
</dbReference>
<dbReference type="PANTHER" id="PTHR42693">
    <property type="entry name" value="ARYLSULFATASE FAMILY MEMBER"/>
    <property type="match status" value="1"/>
</dbReference>
<accession>A0A7M1SQ72</accession>
<evidence type="ECO:0000259" key="3">
    <source>
        <dbReference type="Pfam" id="PF00884"/>
    </source>
</evidence>
<dbReference type="PANTHER" id="PTHR42693:SF53">
    <property type="entry name" value="ENDO-4-O-SULFATASE"/>
    <property type="match status" value="1"/>
</dbReference>
<evidence type="ECO:0000313" key="4">
    <source>
        <dbReference type="EMBL" id="QOR69718.1"/>
    </source>
</evidence>
<dbReference type="SUPFAM" id="SSF53649">
    <property type="entry name" value="Alkaline phosphatase-like"/>
    <property type="match status" value="1"/>
</dbReference>
<dbReference type="EC" id="3.1.6.1" evidence="4"/>
<dbReference type="Proteomes" id="UP000593758">
    <property type="component" value="Chromosome"/>
</dbReference>
<feature type="domain" description="Sulfatase N-terminal" evidence="3">
    <location>
        <begin position="14"/>
        <end position="366"/>
    </location>
</feature>
<dbReference type="InterPro" id="IPR050738">
    <property type="entry name" value="Sulfatase"/>
</dbReference>